<evidence type="ECO:0000313" key="2">
    <source>
        <dbReference type="Proteomes" id="UP000005237"/>
    </source>
</evidence>
<protein>
    <submittedName>
        <fullName evidence="1">Uncharacterized protein</fullName>
    </submittedName>
</protein>
<dbReference type="AlphaFoldDB" id="A0A8R1IBM0"/>
<reference evidence="2" key="1">
    <citation type="submission" date="2010-08" db="EMBL/GenBank/DDBJ databases">
        <authorList>
            <consortium name="Caenorhabditis japonica Sequencing Consortium"/>
            <person name="Wilson R.K."/>
        </authorList>
    </citation>
    <scope>NUCLEOTIDE SEQUENCE [LARGE SCALE GENOMIC DNA]</scope>
    <source>
        <strain evidence="2">DF5081</strain>
    </source>
</reference>
<sequence>MKTGTPAHLFVPDHTITMIFEEAQTERLRPVELIKKSFTGCGLNNAPDGSDDGKMSCFKNVTDMSGGIERLKQKRQENSVENLIDDINISEDEEDAQSDISIDIQN</sequence>
<organism evidence="1 2">
    <name type="scientific">Caenorhabditis japonica</name>
    <dbReference type="NCBI Taxonomy" id="281687"/>
    <lineage>
        <taxon>Eukaryota</taxon>
        <taxon>Metazoa</taxon>
        <taxon>Ecdysozoa</taxon>
        <taxon>Nematoda</taxon>
        <taxon>Chromadorea</taxon>
        <taxon>Rhabditida</taxon>
        <taxon>Rhabditina</taxon>
        <taxon>Rhabditomorpha</taxon>
        <taxon>Rhabditoidea</taxon>
        <taxon>Rhabditidae</taxon>
        <taxon>Peloderinae</taxon>
        <taxon>Caenorhabditis</taxon>
    </lineage>
</organism>
<name>A0A8R1IBM0_CAEJA</name>
<evidence type="ECO:0000313" key="1">
    <source>
        <dbReference type="EnsemblMetazoa" id="CJA31182b.1"/>
    </source>
</evidence>
<accession>A0A8R1IBM0</accession>
<reference evidence="1" key="2">
    <citation type="submission" date="2022-06" db="UniProtKB">
        <authorList>
            <consortium name="EnsemblMetazoa"/>
        </authorList>
    </citation>
    <scope>IDENTIFICATION</scope>
    <source>
        <strain evidence="1">DF5081</strain>
    </source>
</reference>
<keyword evidence="2" id="KW-1185">Reference proteome</keyword>
<proteinExistence type="predicted"/>
<dbReference type="EnsemblMetazoa" id="CJA31182b.1">
    <property type="protein sequence ID" value="CJA31182b.1"/>
    <property type="gene ID" value="WBGene00207029"/>
</dbReference>
<dbReference type="Proteomes" id="UP000005237">
    <property type="component" value="Unassembled WGS sequence"/>
</dbReference>